<dbReference type="RefSeq" id="WP_270454951.1">
    <property type="nucleotide sequence ID" value="NZ_JADPIE010000008.1"/>
</dbReference>
<comment type="caution">
    <text evidence="2">The sequence shown here is derived from an EMBL/GenBank/DDBJ whole genome shotgun (WGS) entry which is preliminary data.</text>
</comment>
<dbReference type="PANTHER" id="PTHR43415">
    <property type="entry name" value="SPERMIDINE N(1)-ACETYLTRANSFERASE"/>
    <property type="match status" value="1"/>
</dbReference>
<dbReference type="GO" id="GO:0016747">
    <property type="term" value="F:acyltransferase activity, transferring groups other than amino-acyl groups"/>
    <property type="evidence" value="ECO:0007669"/>
    <property type="project" value="InterPro"/>
</dbReference>
<dbReference type="Pfam" id="PF13302">
    <property type="entry name" value="Acetyltransf_3"/>
    <property type="match status" value="1"/>
</dbReference>
<dbReference type="PROSITE" id="PS51186">
    <property type="entry name" value="GNAT"/>
    <property type="match status" value="1"/>
</dbReference>
<dbReference type="InterPro" id="IPR000182">
    <property type="entry name" value="GNAT_dom"/>
</dbReference>
<organism evidence="2 3">
    <name type="scientific">Halonatronomonas betaini</name>
    <dbReference type="NCBI Taxonomy" id="2778430"/>
    <lineage>
        <taxon>Bacteria</taxon>
        <taxon>Bacillati</taxon>
        <taxon>Bacillota</taxon>
        <taxon>Clostridia</taxon>
        <taxon>Halanaerobiales</taxon>
        <taxon>Halarsenatibacteraceae</taxon>
        <taxon>Halonatronomonas</taxon>
    </lineage>
</organism>
<dbReference type="Proteomes" id="UP000621436">
    <property type="component" value="Unassembled WGS sequence"/>
</dbReference>
<dbReference type="InterPro" id="IPR016181">
    <property type="entry name" value="Acyl_CoA_acyltransferase"/>
</dbReference>
<reference evidence="2" key="1">
    <citation type="submission" date="2020-11" db="EMBL/GenBank/DDBJ databases">
        <title>Halonatronomonas betainensis gen. nov., sp. nov. a novel haloalkaliphilic representative of the family Halanaerobiacae capable of betaine degradation.</title>
        <authorList>
            <person name="Boltyanskaya Y."/>
            <person name="Kevbrin V."/>
            <person name="Detkova E."/>
            <person name="Grouzdev D.S."/>
            <person name="Koziaeva V."/>
            <person name="Zhilina T."/>
        </authorList>
    </citation>
    <scope>NUCLEOTIDE SEQUENCE</scope>
    <source>
        <strain evidence="2">Z-7014</strain>
    </source>
</reference>
<evidence type="ECO:0000313" key="2">
    <source>
        <dbReference type="EMBL" id="MBF8437895.1"/>
    </source>
</evidence>
<gene>
    <name evidence="2" type="ORF">I0Q91_12435</name>
</gene>
<dbReference type="Gene3D" id="3.40.630.30">
    <property type="match status" value="1"/>
</dbReference>
<dbReference type="AlphaFoldDB" id="A0A931AW66"/>
<evidence type="ECO:0000313" key="3">
    <source>
        <dbReference type="Proteomes" id="UP000621436"/>
    </source>
</evidence>
<protein>
    <submittedName>
        <fullName evidence="2">GNAT family N-acetyltransferase</fullName>
    </submittedName>
</protein>
<dbReference type="SUPFAM" id="SSF55729">
    <property type="entry name" value="Acyl-CoA N-acyltransferases (Nat)"/>
    <property type="match status" value="1"/>
</dbReference>
<name>A0A931AW66_9FIRM</name>
<evidence type="ECO:0000259" key="1">
    <source>
        <dbReference type="PROSITE" id="PS51186"/>
    </source>
</evidence>
<keyword evidence="3" id="KW-1185">Reference proteome</keyword>
<accession>A0A931AW66</accession>
<dbReference type="PANTHER" id="PTHR43415:SF3">
    <property type="entry name" value="GNAT-FAMILY ACETYLTRANSFERASE"/>
    <property type="match status" value="1"/>
</dbReference>
<proteinExistence type="predicted"/>
<feature type="domain" description="N-acetyltransferase" evidence="1">
    <location>
        <begin position="20"/>
        <end position="174"/>
    </location>
</feature>
<sequence length="190" mass="22019">MKYYRKLVGERLYLSPINLEDIDKYTEWINDLEIAINLGNAAAVFNQEKEKEMLEKLIEEGHHFAIVSEKSDELLGNCGIFDLDKIHKTGEIGIFIGNRNFWNKGYGSEAINLLLDYGFNILNLHNISLSVYSFNKRAISCYEKLGFKVIGNRREAREIAGQKYDEIYMDILASEFEGRIFDQLKLNPEH</sequence>
<dbReference type="EMBL" id="JADPIE010000008">
    <property type="protein sequence ID" value="MBF8437895.1"/>
    <property type="molecule type" value="Genomic_DNA"/>
</dbReference>